<evidence type="ECO:0000313" key="3">
    <source>
        <dbReference type="Proteomes" id="UP001159427"/>
    </source>
</evidence>
<protein>
    <recommendedName>
        <fullName evidence="4">Integrase catalytic domain-containing protein</fullName>
    </recommendedName>
</protein>
<dbReference type="SUPFAM" id="SSF53098">
    <property type="entry name" value="Ribonuclease H-like"/>
    <property type="match status" value="1"/>
</dbReference>
<evidence type="ECO:0008006" key="4">
    <source>
        <dbReference type="Google" id="ProtNLM"/>
    </source>
</evidence>
<evidence type="ECO:0000313" key="2">
    <source>
        <dbReference type="EMBL" id="CAH3030303.1"/>
    </source>
</evidence>
<sequence>MKKSSSLREFKTVQSDNGPPFNSEDLKEFAAEMGFTHKKTAAIARTEGVDIQAANYDMLQAYRETPHPTTRTAPYE</sequence>
<dbReference type="Proteomes" id="UP001159427">
    <property type="component" value="Unassembled WGS sequence"/>
</dbReference>
<evidence type="ECO:0000256" key="1">
    <source>
        <dbReference type="SAM" id="MobiDB-lite"/>
    </source>
</evidence>
<feature type="region of interest" description="Disordered" evidence="1">
    <location>
        <begin position="1"/>
        <end position="23"/>
    </location>
</feature>
<accession>A0ABN8MQ92</accession>
<dbReference type="EMBL" id="CALNXI010000625">
    <property type="protein sequence ID" value="CAH3030303.1"/>
    <property type="molecule type" value="Genomic_DNA"/>
</dbReference>
<dbReference type="Gene3D" id="3.30.420.10">
    <property type="entry name" value="Ribonuclease H-like superfamily/Ribonuclease H"/>
    <property type="match status" value="1"/>
</dbReference>
<gene>
    <name evidence="2" type="ORF">PEVE_00037751</name>
</gene>
<comment type="caution">
    <text evidence="2">The sequence shown here is derived from an EMBL/GenBank/DDBJ whole genome shotgun (WGS) entry which is preliminary data.</text>
</comment>
<proteinExistence type="predicted"/>
<organism evidence="2 3">
    <name type="scientific">Porites evermanni</name>
    <dbReference type="NCBI Taxonomy" id="104178"/>
    <lineage>
        <taxon>Eukaryota</taxon>
        <taxon>Metazoa</taxon>
        <taxon>Cnidaria</taxon>
        <taxon>Anthozoa</taxon>
        <taxon>Hexacorallia</taxon>
        <taxon>Scleractinia</taxon>
        <taxon>Fungiina</taxon>
        <taxon>Poritidae</taxon>
        <taxon>Porites</taxon>
    </lineage>
</organism>
<dbReference type="InterPro" id="IPR036397">
    <property type="entry name" value="RNaseH_sf"/>
</dbReference>
<feature type="compositionally biased region" description="Basic and acidic residues" evidence="1">
    <location>
        <begin position="1"/>
        <end position="11"/>
    </location>
</feature>
<dbReference type="InterPro" id="IPR012337">
    <property type="entry name" value="RNaseH-like_sf"/>
</dbReference>
<keyword evidence="3" id="KW-1185">Reference proteome</keyword>
<reference evidence="2 3" key="1">
    <citation type="submission" date="2022-05" db="EMBL/GenBank/DDBJ databases">
        <authorList>
            <consortium name="Genoscope - CEA"/>
            <person name="William W."/>
        </authorList>
    </citation>
    <scope>NUCLEOTIDE SEQUENCE [LARGE SCALE GENOMIC DNA]</scope>
</reference>
<name>A0ABN8MQ92_9CNID</name>